<organism evidence="1 2">
    <name type="scientific">Mycena pura</name>
    <dbReference type="NCBI Taxonomy" id="153505"/>
    <lineage>
        <taxon>Eukaryota</taxon>
        <taxon>Fungi</taxon>
        <taxon>Dikarya</taxon>
        <taxon>Basidiomycota</taxon>
        <taxon>Agaricomycotina</taxon>
        <taxon>Agaricomycetes</taxon>
        <taxon>Agaricomycetidae</taxon>
        <taxon>Agaricales</taxon>
        <taxon>Marasmiineae</taxon>
        <taxon>Mycenaceae</taxon>
        <taxon>Mycena</taxon>
    </lineage>
</organism>
<gene>
    <name evidence="1" type="ORF">GGX14DRAFT_391655</name>
</gene>
<name>A0AAD6VU16_9AGAR</name>
<protein>
    <submittedName>
        <fullName evidence="1">Uncharacterized protein</fullName>
    </submittedName>
</protein>
<reference evidence="1" key="1">
    <citation type="submission" date="2023-03" db="EMBL/GenBank/DDBJ databases">
        <title>Massive genome expansion in bonnet fungi (Mycena s.s.) driven by repeated elements and novel gene families across ecological guilds.</title>
        <authorList>
            <consortium name="Lawrence Berkeley National Laboratory"/>
            <person name="Harder C.B."/>
            <person name="Miyauchi S."/>
            <person name="Viragh M."/>
            <person name="Kuo A."/>
            <person name="Thoen E."/>
            <person name="Andreopoulos B."/>
            <person name="Lu D."/>
            <person name="Skrede I."/>
            <person name="Drula E."/>
            <person name="Henrissat B."/>
            <person name="Morin E."/>
            <person name="Kohler A."/>
            <person name="Barry K."/>
            <person name="LaButti K."/>
            <person name="Morin E."/>
            <person name="Salamov A."/>
            <person name="Lipzen A."/>
            <person name="Mereny Z."/>
            <person name="Hegedus B."/>
            <person name="Baldrian P."/>
            <person name="Stursova M."/>
            <person name="Weitz H."/>
            <person name="Taylor A."/>
            <person name="Grigoriev I.V."/>
            <person name="Nagy L.G."/>
            <person name="Martin F."/>
            <person name="Kauserud H."/>
        </authorList>
    </citation>
    <scope>NUCLEOTIDE SEQUENCE</scope>
    <source>
        <strain evidence="1">9144</strain>
    </source>
</reference>
<proteinExistence type="predicted"/>
<accession>A0AAD6VU16</accession>
<evidence type="ECO:0000313" key="2">
    <source>
        <dbReference type="Proteomes" id="UP001219525"/>
    </source>
</evidence>
<dbReference type="Proteomes" id="UP001219525">
    <property type="component" value="Unassembled WGS sequence"/>
</dbReference>
<keyword evidence="2" id="KW-1185">Reference proteome</keyword>
<dbReference type="EMBL" id="JARJCW010000016">
    <property type="protein sequence ID" value="KAJ7215988.1"/>
    <property type="molecule type" value="Genomic_DNA"/>
</dbReference>
<comment type="caution">
    <text evidence="1">The sequence shown here is derived from an EMBL/GenBank/DDBJ whole genome shotgun (WGS) entry which is preliminary data.</text>
</comment>
<dbReference type="AlphaFoldDB" id="A0AAD6VU16"/>
<evidence type="ECO:0000313" key="1">
    <source>
        <dbReference type="EMBL" id="KAJ7215988.1"/>
    </source>
</evidence>
<sequence length="103" mass="11661">MPNAMWPFFNKREGQDKAAMFNSGHKNTWCQAELDEYVTDHPIDKTGLDDAAFLRVHAERDGGLLLVKKEFDFTEPPSCNNSGPLSALWFSVPRFGVAALWRC</sequence>